<organism evidence="4 5">
    <name type="scientific">Nesterenkonia cremea</name>
    <dbReference type="NCBI Taxonomy" id="1882340"/>
    <lineage>
        <taxon>Bacteria</taxon>
        <taxon>Bacillati</taxon>
        <taxon>Actinomycetota</taxon>
        <taxon>Actinomycetes</taxon>
        <taxon>Micrococcales</taxon>
        <taxon>Micrococcaceae</taxon>
        <taxon>Nesterenkonia</taxon>
    </lineage>
</organism>
<keyword evidence="1" id="KW-0067">ATP-binding</keyword>
<feature type="domain" description="N-acetyltransferase" evidence="3">
    <location>
        <begin position="8"/>
        <end position="159"/>
    </location>
</feature>
<dbReference type="Gene3D" id="3.30.1490.20">
    <property type="entry name" value="ATP-grasp fold, A domain"/>
    <property type="match status" value="1"/>
</dbReference>
<dbReference type="InterPro" id="IPR016181">
    <property type="entry name" value="Acyl_CoA_acyltransferase"/>
</dbReference>
<dbReference type="SUPFAM" id="SSF52210">
    <property type="entry name" value="Succinyl-CoA synthetase domains"/>
    <property type="match status" value="2"/>
</dbReference>
<dbReference type="InterPro" id="IPR016102">
    <property type="entry name" value="Succinyl-CoA_synth-like"/>
</dbReference>
<dbReference type="Gene3D" id="3.40.50.261">
    <property type="entry name" value="Succinyl-CoA synthetase domains"/>
    <property type="match status" value="2"/>
</dbReference>
<keyword evidence="1" id="KW-0547">Nucleotide-binding</keyword>
<dbReference type="PANTHER" id="PTHR42793:SF1">
    <property type="entry name" value="PEPTIDYL-LYSINE N-ACETYLTRANSFERASE PATZ"/>
    <property type="match status" value="1"/>
</dbReference>
<dbReference type="SMART" id="SM00881">
    <property type="entry name" value="CoA_binding"/>
    <property type="match status" value="1"/>
</dbReference>
<gene>
    <name evidence="4" type="ORF">GCM10011401_25770</name>
</gene>
<sequence length="882" mass="95935">MLRDGAAAHLRPISSDDADRLQRMHQGQSESSIYLRYFTYKSTLTEKELARFTVVDHTDRVAMVILLDDEIIGVGGFDRIDDTREAEVSFNISDAHQGRGLGSILLEHLAAAGRERGIERFSAEVLPENRKMLLVFSEAGYEVQRKFEDGVVLLEFSIDPTERSREVMESREHRAEARSVGELLAPEQVAVIGASREYGSVGYHLLQNIVEGRFTGGVHSVNPEAFEVGGTTAYASLEHIRQDIDLGVVAVPPEHLEEVVADCGRHGVKGILVLTDSPQIDQRELVRLARRWGMRVVGPASVGLLNTDPDVSLNASLSPSMPLRGGVGLFSQSASVGVSLYSQAHRRELGLSSVISAGNRADLSGNDAMQYFEDDDATRAVGVYLESFGNPRKFSRIVRRLSRTKPVVVAKSDVMGRRLPPGHEVRTTRAPLGAVDAMLDHSGVVQVGNHDSLMDVLQVLATQPLPAGRRIAILSNSPSMSRVLADAAESQNLKPTRVVGDLDLEGTNREAGKALTRALSELLEDDDVDSVALCLQPSFTGEHVDRSRAISEISREYAKPVVASYIGVLDQNVALNHVGNAAPVIETGALQQGVPIFSSPERSVAALGKIARYQRWRQDGIGEPFVPAGLEGTTVLRDADEKLKRWLTGVRGAELRRLDPDQVAELLGLYGVTVMRSIGFDTDDEAVAAAEELGYPVAVKATNSYLRHRLDLGGVQLNIEDAEMLRRTVAEMRRTLARYGSPGLEVQPMAPTGQGCTLRAIEDPMMGPVVSFGISGDAVDLLDDWAHGVPPLTDRDVRRLVRRPRAGQKLLGYQGVPAVDVGALEETVQRIAILKDNHPQVASLELTPLLASPDGVSVLHAAVEIANPEQRTDSARRAMSRW</sequence>
<dbReference type="Pfam" id="PF13549">
    <property type="entry name" value="ATP-grasp_5"/>
    <property type="match status" value="1"/>
</dbReference>
<dbReference type="CDD" id="cd04301">
    <property type="entry name" value="NAT_SF"/>
    <property type="match status" value="1"/>
</dbReference>
<evidence type="ECO:0000313" key="4">
    <source>
        <dbReference type="EMBL" id="GGE77275.1"/>
    </source>
</evidence>
<dbReference type="InterPro" id="IPR032875">
    <property type="entry name" value="Succ_CoA_lig_flav_dom"/>
</dbReference>
<keyword evidence="5" id="KW-1185">Reference proteome</keyword>
<dbReference type="AlphaFoldDB" id="A0A917ERH3"/>
<dbReference type="InterPro" id="IPR003781">
    <property type="entry name" value="CoA-bd"/>
</dbReference>
<evidence type="ECO:0000256" key="1">
    <source>
        <dbReference type="PROSITE-ProRule" id="PRU00409"/>
    </source>
</evidence>
<dbReference type="SUPFAM" id="SSF51735">
    <property type="entry name" value="NAD(P)-binding Rossmann-fold domains"/>
    <property type="match status" value="1"/>
</dbReference>
<dbReference type="Proteomes" id="UP000633136">
    <property type="component" value="Unassembled WGS sequence"/>
</dbReference>
<proteinExistence type="predicted"/>
<dbReference type="Gene3D" id="3.40.630.30">
    <property type="match status" value="1"/>
</dbReference>
<dbReference type="PROSITE" id="PS50975">
    <property type="entry name" value="ATP_GRASP"/>
    <property type="match status" value="1"/>
</dbReference>
<evidence type="ECO:0000259" key="2">
    <source>
        <dbReference type="PROSITE" id="PS50975"/>
    </source>
</evidence>
<comment type="caution">
    <text evidence="4">The sequence shown here is derived from an EMBL/GenBank/DDBJ whole genome shotgun (WGS) entry which is preliminary data.</text>
</comment>
<dbReference type="SUPFAM" id="SSF55729">
    <property type="entry name" value="Acyl-CoA N-acyltransferases (Nat)"/>
    <property type="match status" value="1"/>
</dbReference>
<dbReference type="Gene3D" id="3.40.50.720">
    <property type="entry name" value="NAD(P)-binding Rossmann-like Domain"/>
    <property type="match status" value="1"/>
</dbReference>
<reference evidence="4" key="2">
    <citation type="submission" date="2020-09" db="EMBL/GenBank/DDBJ databases">
        <authorList>
            <person name="Sun Q."/>
            <person name="Zhou Y."/>
        </authorList>
    </citation>
    <scope>NUCLEOTIDE SEQUENCE</scope>
    <source>
        <strain evidence="4">CGMCC 1.15388</strain>
    </source>
</reference>
<accession>A0A917ERH3</accession>
<feature type="domain" description="ATP-grasp" evidence="2">
    <location>
        <begin position="664"/>
        <end position="867"/>
    </location>
</feature>
<dbReference type="EMBL" id="BMIS01000015">
    <property type="protein sequence ID" value="GGE77275.1"/>
    <property type="molecule type" value="Genomic_DNA"/>
</dbReference>
<evidence type="ECO:0000313" key="5">
    <source>
        <dbReference type="Proteomes" id="UP000633136"/>
    </source>
</evidence>
<dbReference type="Gene3D" id="3.30.470.20">
    <property type="entry name" value="ATP-grasp fold, B domain"/>
    <property type="match status" value="1"/>
</dbReference>
<name>A0A917ERH3_9MICC</name>
<dbReference type="SUPFAM" id="SSF56059">
    <property type="entry name" value="Glutathione synthetase ATP-binding domain-like"/>
    <property type="match status" value="1"/>
</dbReference>
<reference evidence="4" key="1">
    <citation type="journal article" date="2014" name="Int. J. Syst. Evol. Microbiol.">
        <title>Complete genome sequence of Corynebacterium casei LMG S-19264T (=DSM 44701T), isolated from a smear-ripened cheese.</title>
        <authorList>
            <consortium name="US DOE Joint Genome Institute (JGI-PGF)"/>
            <person name="Walter F."/>
            <person name="Albersmeier A."/>
            <person name="Kalinowski J."/>
            <person name="Ruckert C."/>
        </authorList>
    </citation>
    <scope>NUCLEOTIDE SEQUENCE</scope>
    <source>
        <strain evidence="4">CGMCC 1.15388</strain>
    </source>
</reference>
<dbReference type="PROSITE" id="PS51186">
    <property type="entry name" value="GNAT"/>
    <property type="match status" value="1"/>
</dbReference>
<dbReference type="InterPro" id="IPR000182">
    <property type="entry name" value="GNAT_dom"/>
</dbReference>
<dbReference type="PANTHER" id="PTHR42793">
    <property type="entry name" value="COA BINDING DOMAIN CONTAINING PROTEIN"/>
    <property type="match status" value="1"/>
</dbReference>
<dbReference type="GO" id="GO:0046872">
    <property type="term" value="F:metal ion binding"/>
    <property type="evidence" value="ECO:0007669"/>
    <property type="project" value="InterPro"/>
</dbReference>
<protein>
    <submittedName>
        <fullName evidence="4">GNAT family N-acetyltransferase</fullName>
    </submittedName>
</protein>
<dbReference type="GO" id="GO:0005524">
    <property type="term" value="F:ATP binding"/>
    <property type="evidence" value="ECO:0007669"/>
    <property type="project" value="UniProtKB-UniRule"/>
</dbReference>
<dbReference type="GO" id="GO:0016747">
    <property type="term" value="F:acyltransferase activity, transferring groups other than amino-acyl groups"/>
    <property type="evidence" value="ECO:0007669"/>
    <property type="project" value="InterPro"/>
</dbReference>
<dbReference type="InterPro" id="IPR011761">
    <property type="entry name" value="ATP-grasp"/>
</dbReference>
<dbReference type="Pfam" id="PF13607">
    <property type="entry name" value="Succ_CoA_lig"/>
    <property type="match status" value="1"/>
</dbReference>
<dbReference type="Pfam" id="PF13380">
    <property type="entry name" value="CoA_binding_2"/>
    <property type="match status" value="1"/>
</dbReference>
<dbReference type="InterPro" id="IPR036291">
    <property type="entry name" value="NAD(P)-bd_dom_sf"/>
</dbReference>
<evidence type="ECO:0000259" key="3">
    <source>
        <dbReference type="PROSITE" id="PS51186"/>
    </source>
</evidence>
<dbReference type="Pfam" id="PF00583">
    <property type="entry name" value="Acetyltransf_1"/>
    <property type="match status" value="1"/>
</dbReference>
<dbReference type="InterPro" id="IPR013815">
    <property type="entry name" value="ATP_grasp_subdomain_1"/>
</dbReference>